<dbReference type="AlphaFoldDB" id="K1U2Y5"/>
<feature type="non-terminal residue" evidence="1">
    <location>
        <position position="169"/>
    </location>
</feature>
<dbReference type="EMBL" id="AJWY01004306">
    <property type="protein sequence ID" value="EKC72755.1"/>
    <property type="molecule type" value="Genomic_DNA"/>
</dbReference>
<gene>
    <name evidence="1" type="ORF">LEA_06575</name>
</gene>
<comment type="caution">
    <text evidence="1">The sequence shown here is derived from an EMBL/GenBank/DDBJ whole genome shotgun (WGS) entry which is preliminary data.</text>
</comment>
<reference evidence="1" key="1">
    <citation type="journal article" date="2013" name="Environ. Microbiol.">
        <title>Microbiota from the distal guts of lean and obese adolescents exhibit partial functional redundancy besides clear differences in community structure.</title>
        <authorList>
            <person name="Ferrer M."/>
            <person name="Ruiz A."/>
            <person name="Lanza F."/>
            <person name="Haange S.B."/>
            <person name="Oberbach A."/>
            <person name="Till H."/>
            <person name="Bargiela R."/>
            <person name="Campoy C."/>
            <person name="Segura M.T."/>
            <person name="Richter M."/>
            <person name="von Bergen M."/>
            <person name="Seifert J."/>
            <person name="Suarez A."/>
        </authorList>
    </citation>
    <scope>NUCLEOTIDE SEQUENCE</scope>
</reference>
<proteinExistence type="predicted"/>
<protein>
    <submittedName>
        <fullName evidence="1">Uncharacterized protein</fullName>
    </submittedName>
</protein>
<accession>K1U2Y5</accession>
<organism evidence="1">
    <name type="scientific">human gut metagenome</name>
    <dbReference type="NCBI Taxonomy" id="408170"/>
    <lineage>
        <taxon>unclassified sequences</taxon>
        <taxon>metagenomes</taxon>
        <taxon>organismal metagenomes</taxon>
    </lineage>
</organism>
<name>K1U2Y5_9ZZZZ</name>
<evidence type="ECO:0000313" key="1">
    <source>
        <dbReference type="EMBL" id="EKC72755.1"/>
    </source>
</evidence>
<sequence length="169" mass="19241">MWSGNKKWVKGGSLYDFYLVEWAGVNPENGNPMWYRYNTNGEKVTTEDYSSTTPDDKVKCGNSLPDWTGGLQSDLSFKDFTLSFLFSYSIGGKIYNGDKVSLMSQGPTGTSWSVDMLDRWTPENPYTDVPRLTTSPKSSWTNSSNRFLVDRSYLRLKNITFSYNLPKSL</sequence>